<accession>R7Y9T7</accession>
<dbReference type="InterPro" id="IPR056702">
    <property type="entry name" value="DUF7800"/>
</dbReference>
<feature type="domain" description="PhoD-like phosphatase metallophosphatase" evidence="1">
    <location>
        <begin position="168"/>
        <end position="490"/>
    </location>
</feature>
<evidence type="ECO:0000313" key="4">
    <source>
        <dbReference type="Proteomes" id="UP000013569"/>
    </source>
</evidence>
<dbReference type="Pfam" id="PF25077">
    <property type="entry name" value="DUF7800"/>
    <property type="match status" value="1"/>
</dbReference>
<dbReference type="Pfam" id="PF09423">
    <property type="entry name" value="PhoD"/>
    <property type="match status" value="1"/>
</dbReference>
<gene>
    <name evidence="3" type="ORF">GTC6_10291</name>
</gene>
<dbReference type="EMBL" id="AQPW01000010">
    <property type="protein sequence ID" value="EON32743.1"/>
    <property type="molecule type" value="Genomic_DNA"/>
</dbReference>
<dbReference type="Gene3D" id="3.60.21.70">
    <property type="entry name" value="PhoD-like phosphatase"/>
    <property type="match status" value="1"/>
</dbReference>
<proteinExistence type="predicted"/>
<evidence type="ECO:0000259" key="2">
    <source>
        <dbReference type="Pfam" id="PF25077"/>
    </source>
</evidence>
<protein>
    <submittedName>
        <fullName evidence="3">Uncharacterized protein</fullName>
    </submittedName>
</protein>
<dbReference type="AlphaFoldDB" id="R7Y9T7"/>
<dbReference type="CDD" id="cd07389">
    <property type="entry name" value="MPP_PhoD"/>
    <property type="match status" value="1"/>
</dbReference>
<evidence type="ECO:0000259" key="1">
    <source>
        <dbReference type="Pfam" id="PF09423"/>
    </source>
</evidence>
<evidence type="ECO:0000313" key="3">
    <source>
        <dbReference type="EMBL" id="EON32743.1"/>
    </source>
</evidence>
<dbReference type="Proteomes" id="UP000013569">
    <property type="component" value="Unassembled WGS sequence"/>
</dbReference>
<dbReference type="InterPro" id="IPR038607">
    <property type="entry name" value="PhoD-like_sf"/>
</dbReference>
<dbReference type="PATRIC" id="fig|1316928.3.peg.2067"/>
<dbReference type="SUPFAM" id="SSF56300">
    <property type="entry name" value="Metallo-dependent phosphatases"/>
    <property type="match status" value="1"/>
</dbReference>
<comment type="caution">
    <text evidence="3">The sequence shown here is derived from an EMBL/GenBank/DDBJ whole genome shotgun (WGS) entry which is preliminary data.</text>
</comment>
<dbReference type="PANTHER" id="PTHR37031">
    <property type="entry name" value="METALLOPHOSPHATASE BINDING DOMAIN PROTEIN"/>
    <property type="match status" value="1"/>
</dbReference>
<feature type="domain" description="DUF7800" evidence="2">
    <location>
        <begin position="35"/>
        <end position="117"/>
    </location>
</feature>
<name>R7Y9T7_9ACTN</name>
<organism evidence="3 4">
    <name type="scientific">Gordonia terrae C-6</name>
    <dbReference type="NCBI Taxonomy" id="1316928"/>
    <lineage>
        <taxon>Bacteria</taxon>
        <taxon>Bacillati</taxon>
        <taxon>Actinomycetota</taxon>
        <taxon>Actinomycetes</taxon>
        <taxon>Mycobacteriales</taxon>
        <taxon>Gordoniaceae</taxon>
        <taxon>Gordonia</taxon>
    </lineage>
</organism>
<sequence>MQRQHEYRPALPDELIAPIDAGARARATAYSDRMALVLGPILRHVDETSALVWVQTDEPGEVEVLGCGTRTFEVSGHHYALVEVTGLVPDTITEYQVRVNGALEWPLPDMEFPPSVIRTRGPDTADRHRFVFGSCRYPRAEDPKLDQKLGLDALDCYAIRMRHLPVDEWPDTLILLGDQVYADELTPQVKESLESNRTSTAGPSDEVVDFEEYEGLYRHTWGDPEIRWILSTVPTAMIFDDHDIRDDWNTSDTWRRQMQEKPWWQDRIRAGLASYWVYQHLGNLSPAELAESEDYRRVREIDGDCWPHLIGVADRADHETDGTKGIRFSFRWDLGNTRLVMIDSRNGRILSGGTRKMLSDVEFDWVESQVDDDLDGLDHLVLGSSLPWLLPPVVGDAETLNEIGARRSGRRGQLAEKIRQGADLEHWPAFFDSFVRLSDMIRRVATRDPGPATVSVLSGDVHHSYAARATFSDATTADVHQLVCSPVHNAIPPYIKVVFRLGWSNRLASIVRRWARRGGSPDLPVAWRNSLGPLFGNTIATLSVEGRSAEVTFEQPDLDGTLGRAGNISLTPDLVARERT</sequence>
<reference evidence="3 4" key="1">
    <citation type="journal article" date="2013" name="Genome Announc.">
        <title>Draft Genome Sequence of a Benzothiophene-Desulfurizing Bacterium, Gordona terrae Strain C-6.</title>
        <authorList>
            <person name="Wang W."/>
            <person name="Ma T."/>
            <person name="Ren Y."/>
            <person name="Li G."/>
        </authorList>
    </citation>
    <scope>NUCLEOTIDE SEQUENCE [LARGE SCALE GENOMIC DNA]</scope>
    <source>
        <strain evidence="3 4">C-6</strain>
    </source>
</reference>
<dbReference type="InterPro" id="IPR018946">
    <property type="entry name" value="PhoD-like_MPP"/>
</dbReference>
<dbReference type="InterPro" id="IPR029052">
    <property type="entry name" value="Metallo-depent_PP-like"/>
</dbReference>
<dbReference type="PANTHER" id="PTHR37031:SF2">
    <property type="entry name" value="PHOD-LIKE PHOSPHATASE METALLOPHOSPHATASE DOMAIN-CONTAINING PROTEIN"/>
    <property type="match status" value="1"/>
</dbReference>